<reference evidence="3" key="1">
    <citation type="submission" date="2025-08" db="UniProtKB">
        <authorList>
            <consortium name="RefSeq"/>
        </authorList>
    </citation>
    <scope>IDENTIFICATION</scope>
    <source>
        <tissue evidence="3">Gonads</tissue>
    </source>
</reference>
<dbReference type="Pfam" id="PF23070">
    <property type="entry name" value="DUF7043"/>
    <property type="match status" value="1"/>
</dbReference>
<evidence type="ECO:0000313" key="3">
    <source>
        <dbReference type="RefSeq" id="XP_030756930.1"/>
    </source>
</evidence>
<dbReference type="InterPro" id="IPR007110">
    <property type="entry name" value="Ig-like_dom"/>
</dbReference>
<dbReference type="InterPro" id="IPR055472">
    <property type="entry name" value="DUF7044"/>
</dbReference>
<organism evidence="2 3">
    <name type="scientific">Sitophilus oryzae</name>
    <name type="common">Rice weevil</name>
    <name type="synonym">Curculio oryzae</name>
    <dbReference type="NCBI Taxonomy" id="7048"/>
    <lineage>
        <taxon>Eukaryota</taxon>
        <taxon>Metazoa</taxon>
        <taxon>Ecdysozoa</taxon>
        <taxon>Arthropoda</taxon>
        <taxon>Hexapoda</taxon>
        <taxon>Insecta</taxon>
        <taxon>Pterygota</taxon>
        <taxon>Neoptera</taxon>
        <taxon>Endopterygota</taxon>
        <taxon>Coleoptera</taxon>
        <taxon>Polyphaga</taxon>
        <taxon>Cucujiformia</taxon>
        <taxon>Curculionidae</taxon>
        <taxon>Dryophthorinae</taxon>
        <taxon>Sitophilus</taxon>
    </lineage>
</organism>
<evidence type="ECO:0000313" key="2">
    <source>
        <dbReference type="Proteomes" id="UP000504635"/>
    </source>
</evidence>
<dbReference type="GO" id="GO:0061909">
    <property type="term" value="P:autophagosome-lysosome fusion"/>
    <property type="evidence" value="ECO:0007669"/>
    <property type="project" value="TreeGrafter"/>
</dbReference>
<dbReference type="RefSeq" id="XP_030756930.1">
    <property type="nucleotide sequence ID" value="XM_030901070.1"/>
</dbReference>
<dbReference type="OrthoDB" id="9979716at2759"/>
<dbReference type="FunCoup" id="A0A6J2Y1N8">
    <property type="interactions" value="78"/>
</dbReference>
<dbReference type="GeneID" id="115882824"/>
<proteinExistence type="predicted"/>
<name>A0A6J2Y1N8_SITOR</name>
<dbReference type="Pfam" id="PF23071">
    <property type="entry name" value="DUF7044"/>
    <property type="match status" value="1"/>
</dbReference>
<dbReference type="Proteomes" id="UP000504635">
    <property type="component" value="Unplaced"/>
</dbReference>
<dbReference type="PROSITE" id="PS50835">
    <property type="entry name" value="IG_LIKE"/>
    <property type="match status" value="1"/>
</dbReference>
<dbReference type="KEGG" id="soy:115882824"/>
<dbReference type="AlphaFoldDB" id="A0A6J2Y1N8"/>
<evidence type="ECO:0000259" key="1">
    <source>
        <dbReference type="PROSITE" id="PS50835"/>
    </source>
</evidence>
<keyword evidence="2" id="KW-1185">Reference proteome</keyword>
<dbReference type="Pfam" id="PF23069">
    <property type="entry name" value="DUF7042"/>
    <property type="match status" value="2"/>
</dbReference>
<protein>
    <submittedName>
        <fullName evidence="3">LOW QUALITY PROTEIN: uncharacterized protein LOC115882824</fullName>
    </submittedName>
</protein>
<dbReference type="InParanoid" id="A0A6J2Y1N8"/>
<feature type="domain" description="Ig-like" evidence="1">
    <location>
        <begin position="1"/>
        <end position="79"/>
    </location>
</feature>
<accession>A0A6J2Y1N8</accession>
<dbReference type="PANTHER" id="PTHR22255">
    <property type="entry name" value="LP06548P"/>
    <property type="match status" value="1"/>
</dbReference>
<sequence length="580" mass="65797">MDLSVFCALKDVRTCYFPEKWEGAWFQSGVRVPVIIEGPRLSTKGRCVGSDGDKFLMVDEKRACYRCVVIHEKHENVLQYKETFCHSRDALPTLCSLITGDALLYSLFRENATPVQCPFRGPFTFTYNRGHGECRSPVSNIDTCTEDSKLLLSYQACPDIYGSESTVEELQCLASWKEGSVRYLVGQIHHHHVTSNEDRFRCFVYEKTTPSSENSDGVDYRVAQSGDATCNGLFSATEGSRTMTLRRAPPINKCRFPSWLANYNHWHTLDYSASYSFHHRNSTLRITNSSGVEMKVVCVQVKHQGAAREDAHVTLVTHFTMGCQSGFTCMSFYRRDGHVAELQLGLQAKRPEDACTPSYFNRTNVPYVTLVTNSLERPTQACPLIGKFDISKLLRIENNAYSKHNQQSEDDPYYDKRYKLKNIVQPFSEEGPAFRRVKRVDSNSNCDSQAFTGLVVGCNKLDTMEFDADCSTPDIITAYTCHGRWEENGTNYLITTPLSRTHLSKKYCFMYKESASNVISFSTSSSCNRHIQPGITGDLIFNLTNRGQCMDVNASSKPNLLQWQILLLCCTLSWLRLILR</sequence>
<gene>
    <name evidence="3" type="primary">LOC115882824</name>
</gene>
<dbReference type="PANTHER" id="PTHR22255:SF9">
    <property type="entry name" value="LP06548P"/>
    <property type="match status" value="1"/>
</dbReference>
<dbReference type="InterPro" id="IPR055471">
    <property type="entry name" value="DUF7043"/>
</dbReference>
<dbReference type="InterPro" id="IPR055470">
    <property type="entry name" value="DUF7042"/>
</dbReference>